<dbReference type="PROSITE" id="PS50198">
    <property type="entry name" value="PPIC_PPIASE_2"/>
    <property type="match status" value="1"/>
</dbReference>
<evidence type="ECO:0000256" key="1">
    <source>
        <dbReference type="ARBA" id="ARBA00000971"/>
    </source>
</evidence>
<dbReference type="GO" id="GO:0003755">
    <property type="term" value="F:peptidyl-prolyl cis-trans isomerase activity"/>
    <property type="evidence" value="ECO:0007669"/>
    <property type="project" value="UniProtKB-KW"/>
</dbReference>
<gene>
    <name evidence="10" type="ORF">CJP73_08720</name>
</gene>
<dbReference type="InterPro" id="IPR027304">
    <property type="entry name" value="Trigger_fact/SurA_dom_sf"/>
</dbReference>
<keyword evidence="5 7" id="KW-0697">Rotamase</keyword>
<comment type="catalytic activity">
    <reaction evidence="1">
        <text>[protein]-peptidylproline (omega=180) = [protein]-peptidylproline (omega=0)</text>
        <dbReference type="Rhea" id="RHEA:16237"/>
        <dbReference type="Rhea" id="RHEA-COMP:10747"/>
        <dbReference type="Rhea" id="RHEA-COMP:10748"/>
        <dbReference type="ChEBI" id="CHEBI:83833"/>
        <dbReference type="ChEBI" id="CHEBI:83834"/>
        <dbReference type="EC" id="5.2.1.8"/>
    </reaction>
</comment>
<evidence type="ECO:0000256" key="6">
    <source>
        <dbReference type="ARBA" id="ARBA00023235"/>
    </source>
</evidence>
<evidence type="ECO:0000256" key="2">
    <source>
        <dbReference type="ARBA" id="ARBA00007656"/>
    </source>
</evidence>
<comment type="similarity">
    <text evidence="2">Belongs to the PpiC/parvulin rotamase family.</text>
</comment>
<evidence type="ECO:0000259" key="9">
    <source>
        <dbReference type="PROSITE" id="PS50198"/>
    </source>
</evidence>
<evidence type="ECO:0000313" key="10">
    <source>
        <dbReference type="EMBL" id="RIY40867.1"/>
    </source>
</evidence>
<comment type="caution">
    <text evidence="10">The sequence shown here is derived from an EMBL/GenBank/DDBJ whole genome shotgun (WGS) entry which is preliminary data.</text>
</comment>
<dbReference type="Gene3D" id="3.10.50.40">
    <property type="match status" value="1"/>
</dbReference>
<dbReference type="Pfam" id="PF00639">
    <property type="entry name" value="Rotamase"/>
    <property type="match status" value="1"/>
</dbReference>
<dbReference type="Proteomes" id="UP000266206">
    <property type="component" value="Unassembled WGS sequence"/>
</dbReference>
<dbReference type="PANTHER" id="PTHR47245:SF1">
    <property type="entry name" value="FOLDASE PROTEIN PRSA"/>
    <property type="match status" value="1"/>
</dbReference>
<evidence type="ECO:0000256" key="3">
    <source>
        <dbReference type="ARBA" id="ARBA00013194"/>
    </source>
</evidence>
<sequence length="258" mass="29043">MKKLVMFAAAFAVSAPLYAQNVATVNGKAITQDQLDQFISLLVSQGAKESPELREQVKQEMIGRLVAVQAAERAGVDKEPEVRQELELARQGILVRALMENYLEKNPVTDKQIEEEYEAIKKAQSDRKEYKIRHILVEEEQAARDLLAQIEANEISFENAAKEHSIDKGTGSQGGDLGWSTTSSYVPPFAQAVESMEKGQRTSDPVQSQFGWHIIELEDIRPVTFPALAEVKPQLQEMLQQEKLSQYQEELMEKAKIQ</sequence>
<dbReference type="InterPro" id="IPR023058">
    <property type="entry name" value="PPIase_PpiC_CS"/>
</dbReference>
<dbReference type="SUPFAM" id="SSF109998">
    <property type="entry name" value="Triger factor/SurA peptide-binding domain-like"/>
    <property type="match status" value="1"/>
</dbReference>
<evidence type="ECO:0000313" key="11">
    <source>
        <dbReference type="Proteomes" id="UP000266206"/>
    </source>
</evidence>
<dbReference type="PANTHER" id="PTHR47245">
    <property type="entry name" value="PEPTIDYLPROLYL ISOMERASE"/>
    <property type="match status" value="1"/>
</dbReference>
<accession>A0A3A1YXS0</accession>
<dbReference type="EMBL" id="NQYH01000006">
    <property type="protein sequence ID" value="RIY40867.1"/>
    <property type="molecule type" value="Genomic_DNA"/>
</dbReference>
<feature type="signal peptide" evidence="8">
    <location>
        <begin position="1"/>
        <end position="19"/>
    </location>
</feature>
<dbReference type="OrthoDB" id="14196at2"/>
<protein>
    <recommendedName>
        <fullName evidence="3">peptidylprolyl isomerase</fullName>
        <ecNumber evidence="3">5.2.1.8</ecNumber>
    </recommendedName>
</protein>
<evidence type="ECO:0000256" key="5">
    <source>
        <dbReference type="ARBA" id="ARBA00023110"/>
    </source>
</evidence>
<reference evidence="10 11" key="1">
    <citation type="submission" date="2017-08" db="EMBL/GenBank/DDBJ databases">
        <title>Pusillimonas indicus sp. nov., a member of the family Alcaligenaceae isolated from surface seawater.</title>
        <authorList>
            <person name="Li J."/>
        </authorList>
    </citation>
    <scope>NUCLEOTIDE SEQUENCE [LARGE SCALE GENOMIC DNA]</scope>
    <source>
        <strain evidence="10 11">L52-1-41</strain>
    </source>
</reference>
<evidence type="ECO:0000256" key="4">
    <source>
        <dbReference type="ARBA" id="ARBA00022729"/>
    </source>
</evidence>
<dbReference type="InterPro" id="IPR050245">
    <property type="entry name" value="PrsA_foldase"/>
</dbReference>
<proteinExistence type="inferred from homology"/>
<name>A0A3A1YXS0_9BURK</name>
<keyword evidence="4 8" id="KW-0732">Signal</keyword>
<keyword evidence="6 7" id="KW-0413">Isomerase</keyword>
<evidence type="ECO:0000256" key="8">
    <source>
        <dbReference type="SAM" id="SignalP"/>
    </source>
</evidence>
<dbReference type="SUPFAM" id="SSF54534">
    <property type="entry name" value="FKBP-like"/>
    <property type="match status" value="1"/>
</dbReference>
<feature type="domain" description="PpiC" evidence="9">
    <location>
        <begin position="127"/>
        <end position="219"/>
    </location>
</feature>
<dbReference type="InterPro" id="IPR046357">
    <property type="entry name" value="PPIase_dom_sf"/>
</dbReference>
<organism evidence="10 11">
    <name type="scientific">Neopusillimonas maritima</name>
    <dbReference type="NCBI Taxonomy" id="2026239"/>
    <lineage>
        <taxon>Bacteria</taxon>
        <taxon>Pseudomonadati</taxon>
        <taxon>Pseudomonadota</taxon>
        <taxon>Betaproteobacteria</taxon>
        <taxon>Burkholderiales</taxon>
        <taxon>Alcaligenaceae</taxon>
        <taxon>Neopusillimonas</taxon>
    </lineage>
</organism>
<feature type="chain" id="PRO_5017314652" description="peptidylprolyl isomerase" evidence="8">
    <location>
        <begin position="20"/>
        <end position="258"/>
    </location>
</feature>
<dbReference type="EC" id="5.2.1.8" evidence="3"/>
<dbReference type="Gene3D" id="1.10.8.1040">
    <property type="match status" value="1"/>
</dbReference>
<evidence type="ECO:0000256" key="7">
    <source>
        <dbReference type="PROSITE-ProRule" id="PRU00278"/>
    </source>
</evidence>
<dbReference type="AlphaFoldDB" id="A0A3A1YXS0"/>
<dbReference type="PROSITE" id="PS01096">
    <property type="entry name" value="PPIC_PPIASE_1"/>
    <property type="match status" value="1"/>
</dbReference>
<dbReference type="RefSeq" id="WP_114419815.1">
    <property type="nucleotide sequence ID" value="NZ_NQYH01000006.1"/>
</dbReference>
<dbReference type="InterPro" id="IPR000297">
    <property type="entry name" value="PPIase_PpiC"/>
</dbReference>